<feature type="transmembrane region" description="Helical" evidence="1">
    <location>
        <begin position="143"/>
        <end position="163"/>
    </location>
</feature>
<feature type="transmembrane region" description="Helical" evidence="1">
    <location>
        <begin position="20"/>
        <end position="40"/>
    </location>
</feature>
<keyword evidence="1" id="KW-0472">Membrane</keyword>
<feature type="transmembrane region" description="Helical" evidence="1">
    <location>
        <begin position="77"/>
        <end position="95"/>
    </location>
</feature>
<accession>A0A7C3VRC3</accession>
<dbReference type="AlphaFoldDB" id="A0A7C3VRC3"/>
<protein>
    <recommendedName>
        <fullName evidence="3">DUF5357 domain-containing protein</fullName>
    </recommendedName>
</protein>
<reference evidence="2" key="1">
    <citation type="journal article" date="2020" name="mSystems">
        <title>Genome- and Community-Level Interaction Insights into Carbon Utilization and Element Cycling Functions of Hydrothermarchaeota in Hydrothermal Sediment.</title>
        <authorList>
            <person name="Zhou Z."/>
            <person name="Liu Y."/>
            <person name="Xu W."/>
            <person name="Pan J."/>
            <person name="Luo Z.H."/>
            <person name="Li M."/>
        </authorList>
    </citation>
    <scope>NUCLEOTIDE SEQUENCE [LARGE SCALE GENOMIC DNA]</scope>
    <source>
        <strain evidence="2">SpSt-374</strain>
    </source>
</reference>
<dbReference type="InterPro" id="IPR020360">
    <property type="entry name" value="Uncharacterised_alr2393"/>
</dbReference>
<feature type="transmembrane region" description="Helical" evidence="1">
    <location>
        <begin position="101"/>
        <end position="123"/>
    </location>
</feature>
<organism evidence="2">
    <name type="scientific">Planktothricoides sp. SpSt-374</name>
    <dbReference type="NCBI Taxonomy" id="2282167"/>
    <lineage>
        <taxon>Bacteria</taxon>
        <taxon>Bacillati</taxon>
        <taxon>Cyanobacteriota</taxon>
        <taxon>Cyanophyceae</taxon>
        <taxon>Oscillatoriophycideae</taxon>
        <taxon>Oscillatoriales</taxon>
        <taxon>Oscillatoriaceae</taxon>
        <taxon>Planktothricoides</taxon>
    </lineage>
</organism>
<dbReference type="Pfam" id="PF17310">
    <property type="entry name" value="DUF5357"/>
    <property type="match status" value="1"/>
</dbReference>
<evidence type="ECO:0008006" key="3">
    <source>
        <dbReference type="Google" id="ProtNLM"/>
    </source>
</evidence>
<proteinExistence type="predicted"/>
<comment type="caution">
    <text evidence="2">The sequence shown here is derived from an EMBL/GenBank/DDBJ whole genome shotgun (WGS) entry which is preliminary data.</text>
</comment>
<keyword evidence="1" id="KW-1133">Transmembrane helix</keyword>
<name>A0A7C3VRC3_9CYAN</name>
<feature type="transmembrane region" description="Helical" evidence="1">
    <location>
        <begin position="52"/>
        <end position="70"/>
    </location>
</feature>
<dbReference type="EMBL" id="DSPX01000149">
    <property type="protein sequence ID" value="HGG01851.1"/>
    <property type="molecule type" value="Genomic_DNA"/>
</dbReference>
<sequence length="334" mass="38070">MKVNSLLNRFAQSLKPTRPFSWETVILLSLFSWLMFLLTGEWGLNSAASHQIITVCAIIFSLIGVTWAQFKHPWKILGLEIWPGIAALIICILLFRYLDEWLYFTGITWPVLWGALAAGSDFLKSQKSGKKSEFSLAEMRIKIVIVMLVSCLASTWVQFAFLIDHWTKEYPTIIAGDVSQSTFVVRVNRAAPPDTRGASILEAMVAFVQSEVEGKRWQEVKAWITKLTKGKLESSVKVRLPQYGENQWWELQAAIAQTENGYKLELFVIWNGPQTKSKLDYFRKVCEIRQIYDRRGGFPSNAGPFATLECQPGSERLSGKPKSIYNWLDNTKFN</sequence>
<gene>
    <name evidence="2" type="ORF">ENR15_14695</name>
</gene>
<evidence type="ECO:0000256" key="1">
    <source>
        <dbReference type="SAM" id="Phobius"/>
    </source>
</evidence>
<evidence type="ECO:0000313" key="2">
    <source>
        <dbReference type="EMBL" id="HGG01851.1"/>
    </source>
</evidence>
<keyword evidence="1" id="KW-0812">Transmembrane</keyword>